<dbReference type="EMBL" id="JH651379">
    <property type="protein sequence ID" value="EIJ40003.1"/>
    <property type="molecule type" value="Genomic_DNA"/>
</dbReference>
<dbReference type="Pfam" id="PF18294">
    <property type="entry name" value="Pept_S41_N"/>
    <property type="match status" value="1"/>
</dbReference>
<reference evidence="4 5" key="1">
    <citation type="submission" date="2012-02" db="EMBL/GenBank/DDBJ databases">
        <title>Improved High-Quality Draft genome of Joostella marina DSM 19592.</title>
        <authorList>
            <consortium name="US DOE Joint Genome Institute (JGI-PGF)"/>
            <person name="Lucas S."/>
            <person name="Copeland A."/>
            <person name="Lapidus A."/>
            <person name="Bruce D."/>
            <person name="Goodwin L."/>
            <person name="Pitluck S."/>
            <person name="Peters L."/>
            <person name="Chertkov O."/>
            <person name="Ovchinnikova G."/>
            <person name="Kyrpides N."/>
            <person name="Mavromatis K."/>
            <person name="Detter J.C."/>
            <person name="Han C."/>
            <person name="Land M."/>
            <person name="Hauser L."/>
            <person name="Markowitz V."/>
            <person name="Cheng J.-F."/>
            <person name="Hugenholtz P."/>
            <person name="Woyke T."/>
            <person name="Wu D."/>
            <person name="Tindall B."/>
            <person name="Brambilla E."/>
            <person name="Klenk H.-P."/>
            <person name="Eisen J.A."/>
        </authorList>
    </citation>
    <scope>NUCLEOTIDE SEQUENCE [LARGE SCALE GENOMIC DNA]</scope>
    <source>
        <strain evidence="4 5">DSM 19592</strain>
    </source>
</reference>
<dbReference type="PROSITE" id="PS51257">
    <property type="entry name" value="PROKAR_LIPOPROTEIN"/>
    <property type="match status" value="1"/>
</dbReference>
<feature type="chain" id="PRO_5003668617" evidence="1">
    <location>
        <begin position="23"/>
        <end position="495"/>
    </location>
</feature>
<dbReference type="PANTHER" id="PTHR32060:SF30">
    <property type="entry name" value="CARBOXY-TERMINAL PROCESSING PROTEASE CTPA"/>
    <property type="match status" value="1"/>
</dbReference>
<dbReference type="Gene3D" id="2.30.42.10">
    <property type="match status" value="1"/>
</dbReference>
<dbReference type="Gene3D" id="3.90.226.10">
    <property type="entry name" value="2-enoyl-CoA Hydratase, Chain A, domain 1"/>
    <property type="match status" value="1"/>
</dbReference>
<accession>I3C8R0</accession>
<evidence type="ECO:0000259" key="3">
    <source>
        <dbReference type="Pfam" id="PF18294"/>
    </source>
</evidence>
<proteinExistence type="predicted"/>
<dbReference type="AlphaFoldDB" id="I3C8R0"/>
<dbReference type="eggNOG" id="COG0793">
    <property type="taxonomic scope" value="Bacteria"/>
</dbReference>
<dbReference type="SUPFAM" id="SSF50156">
    <property type="entry name" value="PDZ domain-like"/>
    <property type="match status" value="1"/>
</dbReference>
<dbReference type="GO" id="GO:0008236">
    <property type="term" value="F:serine-type peptidase activity"/>
    <property type="evidence" value="ECO:0007669"/>
    <property type="project" value="InterPro"/>
</dbReference>
<dbReference type="Pfam" id="PF03572">
    <property type="entry name" value="Peptidase_S41"/>
    <property type="match status" value="1"/>
</dbReference>
<keyword evidence="4" id="KW-0645">Protease</keyword>
<dbReference type="GO" id="GO:0007165">
    <property type="term" value="P:signal transduction"/>
    <property type="evidence" value="ECO:0007669"/>
    <property type="project" value="TreeGrafter"/>
</dbReference>
<dbReference type="GO" id="GO:0004175">
    <property type="term" value="F:endopeptidase activity"/>
    <property type="evidence" value="ECO:0007669"/>
    <property type="project" value="TreeGrafter"/>
</dbReference>
<keyword evidence="1" id="KW-0732">Signal</keyword>
<evidence type="ECO:0000256" key="1">
    <source>
        <dbReference type="SAM" id="SignalP"/>
    </source>
</evidence>
<dbReference type="RefSeq" id="WP_008613912.1">
    <property type="nucleotide sequence ID" value="NZ_JH651379.1"/>
</dbReference>
<feature type="signal peptide" evidence="1">
    <location>
        <begin position="1"/>
        <end position="22"/>
    </location>
</feature>
<dbReference type="InterPro" id="IPR036034">
    <property type="entry name" value="PDZ_sf"/>
</dbReference>
<dbReference type="GO" id="GO:0006508">
    <property type="term" value="P:proteolysis"/>
    <property type="evidence" value="ECO:0007669"/>
    <property type="project" value="UniProtKB-KW"/>
</dbReference>
<organism evidence="4 5">
    <name type="scientific">Galbibacter orientalis DSM 19592</name>
    <dbReference type="NCBI Taxonomy" id="926559"/>
    <lineage>
        <taxon>Bacteria</taxon>
        <taxon>Pseudomonadati</taxon>
        <taxon>Bacteroidota</taxon>
        <taxon>Flavobacteriia</taxon>
        <taxon>Flavobacteriales</taxon>
        <taxon>Flavobacteriaceae</taxon>
        <taxon>Galbibacter</taxon>
    </lineage>
</organism>
<evidence type="ECO:0000259" key="2">
    <source>
        <dbReference type="Pfam" id="PF03572"/>
    </source>
</evidence>
<feature type="domain" description="Tail specific protease" evidence="2">
    <location>
        <begin position="233"/>
        <end position="369"/>
    </location>
</feature>
<keyword evidence="4" id="KW-0378">Hydrolase</keyword>
<evidence type="ECO:0000313" key="5">
    <source>
        <dbReference type="Proteomes" id="UP000004690"/>
    </source>
</evidence>
<dbReference type="PANTHER" id="PTHR32060">
    <property type="entry name" value="TAIL-SPECIFIC PROTEASE"/>
    <property type="match status" value="1"/>
</dbReference>
<protein>
    <submittedName>
        <fullName evidence="4">Periplasmic protease</fullName>
    </submittedName>
</protein>
<dbReference type="InterPro" id="IPR029045">
    <property type="entry name" value="ClpP/crotonase-like_dom_sf"/>
</dbReference>
<dbReference type="HOGENOM" id="CLU_031949_0_1_10"/>
<dbReference type="Proteomes" id="UP000004690">
    <property type="component" value="Unassembled WGS sequence"/>
</dbReference>
<dbReference type="STRING" id="926559.JoomaDRAFT_3050"/>
<gene>
    <name evidence="4" type="ORF">JoomaDRAFT_3050</name>
</gene>
<dbReference type="InterPro" id="IPR041613">
    <property type="entry name" value="Pept_S41_N"/>
</dbReference>
<sequence length="495" mass="54752">MKHLFKLRWALLFVLIFSYSCSKDDDATDGGGGEEITLESDVNDFVWKSMNSWYLWQSEVGNLADSKDDNTNSYYEFLNGYDTPEGLFSNVLSSKDRFSYIESDYNNLFNSFSGVAKTNGVQFVVTRPPEGGTKVIGVVRYVVNGSDADVKGIKRGDIFYAIDGTELYAVTDSQGRITESNFSLFDSDSYTMNFANIENNQVVANNVNVELNKSELTENPIHIHKTLDVNGTKIGYLMYNQFVADFDEQLNDAFSQFKSSGATELVIDLRYNPGGSVTSSTRLASLITGQFTGSLFSKATWNSKWSDFDENNNFVDNIDGTALNSLNLSKVYIIATDDSASASELLINGLDPWIQVIHIGDTTVGKNEFSITLIDNPSGATPYAYTGENSLANANPNHKYALQPLVGTNENADGFSDFTTGLIPDIEKFEVLGDLGTLGDINEPLLATAIEQITGVSAKSLKRKFSDDLNIKTLKSSNDFLPYRKISNYDLYRLK</sequence>
<dbReference type="Gene3D" id="3.30.750.170">
    <property type="match status" value="1"/>
</dbReference>
<name>I3C8R0_9FLAO</name>
<dbReference type="InterPro" id="IPR005151">
    <property type="entry name" value="Tail-specific_protease"/>
</dbReference>
<dbReference type="CDD" id="cd07561">
    <property type="entry name" value="Peptidase_S41_CPP_like"/>
    <property type="match status" value="1"/>
</dbReference>
<feature type="domain" description="Peptidase S41 N-terminal" evidence="3">
    <location>
        <begin position="41"/>
        <end position="100"/>
    </location>
</feature>
<dbReference type="OrthoDB" id="7168509at2"/>
<evidence type="ECO:0000313" key="4">
    <source>
        <dbReference type="EMBL" id="EIJ40003.1"/>
    </source>
</evidence>
<keyword evidence="5" id="KW-1185">Reference proteome</keyword>
<dbReference type="GO" id="GO:0030288">
    <property type="term" value="C:outer membrane-bounded periplasmic space"/>
    <property type="evidence" value="ECO:0007669"/>
    <property type="project" value="TreeGrafter"/>
</dbReference>
<dbReference type="SUPFAM" id="SSF52096">
    <property type="entry name" value="ClpP/crotonase"/>
    <property type="match status" value="1"/>
</dbReference>